<reference evidence="1 2" key="1">
    <citation type="journal article" date="2016" name="Nat. Commun.">
        <title>Thousands of microbial genomes shed light on interconnected biogeochemical processes in an aquifer system.</title>
        <authorList>
            <person name="Anantharaman K."/>
            <person name="Brown C.T."/>
            <person name="Hug L.A."/>
            <person name="Sharon I."/>
            <person name="Castelle C.J."/>
            <person name="Probst A.J."/>
            <person name="Thomas B.C."/>
            <person name="Singh A."/>
            <person name="Wilkins M.J."/>
            <person name="Karaoz U."/>
            <person name="Brodie E.L."/>
            <person name="Williams K.H."/>
            <person name="Hubbard S.S."/>
            <person name="Banfield J.F."/>
        </authorList>
    </citation>
    <scope>NUCLEOTIDE SEQUENCE [LARGE SCALE GENOMIC DNA]</scope>
</reference>
<protein>
    <submittedName>
        <fullName evidence="1">Uncharacterized protein</fullName>
    </submittedName>
</protein>
<proteinExistence type="predicted"/>
<evidence type="ECO:0000313" key="2">
    <source>
        <dbReference type="Proteomes" id="UP000176498"/>
    </source>
</evidence>
<organism evidence="1 2">
    <name type="scientific">Candidatus Buchananbacteria bacterium RBG_13_36_9</name>
    <dbReference type="NCBI Taxonomy" id="1797530"/>
    <lineage>
        <taxon>Bacteria</taxon>
        <taxon>Candidatus Buchananiibacteriota</taxon>
    </lineage>
</organism>
<accession>A0A1G1XQ80</accession>
<dbReference type="AlphaFoldDB" id="A0A1G1XQ80"/>
<comment type="caution">
    <text evidence="1">The sequence shown here is derived from an EMBL/GenBank/DDBJ whole genome shotgun (WGS) entry which is preliminary data.</text>
</comment>
<dbReference type="Proteomes" id="UP000176498">
    <property type="component" value="Unassembled WGS sequence"/>
</dbReference>
<dbReference type="EMBL" id="MHHZ01000009">
    <property type="protein sequence ID" value="OGY42074.1"/>
    <property type="molecule type" value="Genomic_DNA"/>
</dbReference>
<name>A0A1G1XQ80_9BACT</name>
<gene>
    <name evidence="1" type="ORF">A2Y82_02295</name>
</gene>
<evidence type="ECO:0000313" key="1">
    <source>
        <dbReference type="EMBL" id="OGY42074.1"/>
    </source>
</evidence>
<sequence>MGIWGLCPSQYNFMVIKYSDKFESIFYAVLCANITGYFLVPKIQPPGLFEEEEFIDIDRTNWQQIISEHNRKFGDIKWFNNNSQFLSFKENINLVLRFWQPFKYKIVIDVIKIAIKYGLSYLDSEDLAENKYWQSSIKQIKNEILLASGNINFIPTNKNQDKFLLGEFNEESRIGDLVLKNLQHKYFGYNLILRTSKFVYMSYGEKIWVWDIKKFEANSSLSKILELIYCQVIKKPLKDKSAKDMTIGLDFLPSQSLAFG</sequence>